<keyword evidence="9" id="KW-1185">Reference proteome</keyword>
<evidence type="ECO:0000256" key="3">
    <source>
        <dbReference type="ARBA" id="ARBA00022692"/>
    </source>
</evidence>
<dbReference type="OrthoDB" id="9768837at2"/>
<dbReference type="GO" id="GO:0005886">
    <property type="term" value="C:plasma membrane"/>
    <property type="evidence" value="ECO:0007669"/>
    <property type="project" value="UniProtKB-SubCell"/>
</dbReference>
<evidence type="ECO:0000256" key="2">
    <source>
        <dbReference type="ARBA" id="ARBA00022475"/>
    </source>
</evidence>
<evidence type="ECO:0000256" key="5">
    <source>
        <dbReference type="ARBA" id="ARBA00023136"/>
    </source>
</evidence>
<dbReference type="InterPro" id="IPR051449">
    <property type="entry name" value="ABC-2_transporter_component"/>
</dbReference>
<comment type="subcellular location">
    <subcellularLocation>
        <location evidence="1">Cell membrane</location>
        <topology evidence="1">Multi-pass membrane protein</topology>
    </subcellularLocation>
</comment>
<organism evidence="8 9">
    <name type="scientific">Leeuwenhoekiella aestuarii</name>
    <dbReference type="NCBI Taxonomy" id="2249426"/>
    <lineage>
        <taxon>Bacteria</taxon>
        <taxon>Pseudomonadati</taxon>
        <taxon>Bacteroidota</taxon>
        <taxon>Flavobacteriia</taxon>
        <taxon>Flavobacteriales</taxon>
        <taxon>Flavobacteriaceae</taxon>
        <taxon>Leeuwenhoekiella</taxon>
    </lineage>
</organism>
<dbReference type="Pfam" id="PF12698">
    <property type="entry name" value="ABC2_membrane_3"/>
    <property type="match status" value="1"/>
</dbReference>
<keyword evidence="3 6" id="KW-0812">Transmembrane</keyword>
<dbReference type="RefSeq" id="WP_128762455.1">
    <property type="nucleotide sequence ID" value="NZ_QOVI01000007.1"/>
</dbReference>
<feature type="transmembrane region" description="Helical" evidence="6">
    <location>
        <begin position="292"/>
        <end position="310"/>
    </location>
</feature>
<feature type="transmembrane region" description="Helical" evidence="6">
    <location>
        <begin position="175"/>
        <end position="195"/>
    </location>
</feature>
<dbReference type="EMBL" id="QOVI01000007">
    <property type="protein sequence ID" value="RXG12307.1"/>
    <property type="molecule type" value="Genomic_DNA"/>
</dbReference>
<feature type="transmembrane region" description="Helical" evidence="6">
    <location>
        <begin position="240"/>
        <end position="260"/>
    </location>
</feature>
<protein>
    <submittedName>
        <fullName evidence="8">ABC-2 type transport system permease protein</fullName>
    </submittedName>
</protein>
<gene>
    <name evidence="8" type="ORF">DSM04_10778</name>
</gene>
<dbReference type="SUPFAM" id="SSF53850">
    <property type="entry name" value="Periplasmic binding protein-like II"/>
    <property type="match status" value="1"/>
</dbReference>
<keyword evidence="4 6" id="KW-1133">Transmembrane helix</keyword>
<evidence type="ECO:0000256" key="1">
    <source>
        <dbReference type="ARBA" id="ARBA00004651"/>
    </source>
</evidence>
<evidence type="ECO:0000313" key="9">
    <source>
        <dbReference type="Proteomes" id="UP000289821"/>
    </source>
</evidence>
<reference evidence="8 9" key="1">
    <citation type="submission" date="2018-07" db="EMBL/GenBank/DDBJ databases">
        <title>Leeuwenhoekiella genomics.</title>
        <authorList>
            <person name="Tahon G."/>
            <person name="Willems A."/>
        </authorList>
    </citation>
    <scope>NUCLEOTIDE SEQUENCE [LARGE SCALE GENOMIC DNA]</scope>
    <source>
        <strain evidence="8 9">R-50232</strain>
    </source>
</reference>
<feature type="transmembrane region" description="Helical" evidence="6">
    <location>
        <begin position="330"/>
        <end position="350"/>
    </location>
</feature>
<feature type="transmembrane region" description="Helical" evidence="6">
    <location>
        <begin position="382"/>
        <end position="403"/>
    </location>
</feature>
<dbReference type="Proteomes" id="UP000289821">
    <property type="component" value="Unassembled WGS sequence"/>
</dbReference>
<sequence length="429" mass="47874">MGALGLIIRREYRARVSNRSFIIMTFLSPLIVVGMIMLITYLTQLNQAGKQTIVVVDESAMFYKEFENTESIDYLDLSPAGLEVAKTEVEKNNYFGLLYIPENVKKNTSGVIFFGNEAPGISTLESIEEQIQTKITNEKLLDRGVDLDLIDEAKTLVSINIEDFQGERTSKISSWIKAGFGGGAGYLLMMFIIIYGNMVMRSVIEEKTNRIIEVIISSVKPFKLMMGKIMGTTLAGITQFMIWLIIGGGLLTFLTLYLGLDATAPNTPVGNMATTDLDKIELIVLDILNLPLLKLAGFFLVYFIGGYFLYSSIYAAIGAAVDSETDTQQFMLPIIMPLMLAIYVGFFAVIENPDGSVATIFSMIPLTSPIVMLMRIPFGVPWWQLALSVSILVASFIFTVWFGSKIYRVGILMYGKKPTYKEILKWIKY</sequence>
<comment type="caution">
    <text evidence="8">The sequence shown here is derived from an EMBL/GenBank/DDBJ whole genome shotgun (WGS) entry which is preliminary data.</text>
</comment>
<dbReference type="Gene3D" id="3.40.190.10">
    <property type="entry name" value="Periplasmic binding protein-like II"/>
    <property type="match status" value="1"/>
</dbReference>
<evidence type="ECO:0000256" key="6">
    <source>
        <dbReference type="SAM" id="Phobius"/>
    </source>
</evidence>
<dbReference type="AlphaFoldDB" id="A0A4Q0NPL4"/>
<name>A0A4Q0NPL4_9FLAO</name>
<dbReference type="GO" id="GO:0140359">
    <property type="term" value="F:ABC-type transporter activity"/>
    <property type="evidence" value="ECO:0007669"/>
    <property type="project" value="InterPro"/>
</dbReference>
<accession>A0A4Q0NPL4</accession>
<dbReference type="InterPro" id="IPR013525">
    <property type="entry name" value="ABC2_TM"/>
</dbReference>
<proteinExistence type="predicted"/>
<dbReference type="PANTHER" id="PTHR30294">
    <property type="entry name" value="MEMBRANE COMPONENT OF ABC TRANSPORTER YHHJ-RELATED"/>
    <property type="match status" value="1"/>
</dbReference>
<evidence type="ECO:0000313" key="8">
    <source>
        <dbReference type="EMBL" id="RXG12307.1"/>
    </source>
</evidence>
<feature type="domain" description="ABC-2 type transporter transmembrane" evidence="7">
    <location>
        <begin position="19"/>
        <end position="403"/>
    </location>
</feature>
<evidence type="ECO:0000259" key="7">
    <source>
        <dbReference type="Pfam" id="PF12698"/>
    </source>
</evidence>
<feature type="transmembrane region" description="Helical" evidence="6">
    <location>
        <begin position="20"/>
        <end position="42"/>
    </location>
</feature>
<keyword evidence="5 6" id="KW-0472">Membrane</keyword>
<keyword evidence="2" id="KW-1003">Cell membrane</keyword>
<dbReference type="PANTHER" id="PTHR30294:SF29">
    <property type="entry name" value="MULTIDRUG ABC TRANSPORTER PERMEASE YBHS-RELATED"/>
    <property type="match status" value="1"/>
</dbReference>
<feature type="transmembrane region" description="Helical" evidence="6">
    <location>
        <begin position="357"/>
        <end position="376"/>
    </location>
</feature>
<evidence type="ECO:0000256" key="4">
    <source>
        <dbReference type="ARBA" id="ARBA00022989"/>
    </source>
</evidence>